<dbReference type="RefSeq" id="XP_066070792.1">
    <property type="nucleotide sequence ID" value="XM_066214695.1"/>
</dbReference>
<dbReference type="AlphaFoldDB" id="A0AAJ8M3U8"/>
<keyword evidence="1" id="KW-0732">Signal</keyword>
<evidence type="ECO:0000313" key="3">
    <source>
        <dbReference type="Proteomes" id="UP000094043"/>
    </source>
</evidence>
<proteinExistence type="predicted"/>
<reference evidence="2" key="1">
    <citation type="submission" date="2016-06" db="EMBL/GenBank/DDBJ databases">
        <authorList>
            <person name="Cuomo C."/>
            <person name="Litvintseva A."/>
            <person name="Heitman J."/>
            <person name="Chen Y."/>
            <person name="Sun S."/>
            <person name="Springer D."/>
            <person name="Dromer F."/>
            <person name="Young S."/>
            <person name="Zeng Q."/>
            <person name="Chapman S."/>
            <person name="Gujja S."/>
            <person name="Saif S."/>
            <person name="Birren B."/>
        </authorList>
    </citation>
    <scope>NUCLEOTIDE SEQUENCE</scope>
    <source>
        <strain evidence="2">CBS 7841</strain>
    </source>
</reference>
<accession>A0AAJ8M3U8</accession>
<keyword evidence="3" id="KW-1185">Reference proteome</keyword>
<reference evidence="2" key="2">
    <citation type="journal article" date="2022" name="Elife">
        <title>Obligate sexual reproduction of a homothallic fungus closely related to the Cryptococcus pathogenic species complex.</title>
        <authorList>
            <person name="Passer A.R."/>
            <person name="Clancey S.A."/>
            <person name="Shea T."/>
            <person name="David-Palma M."/>
            <person name="Averette A.F."/>
            <person name="Boekhout T."/>
            <person name="Porcel B.M."/>
            <person name="Nowrousian M."/>
            <person name="Cuomo C.A."/>
            <person name="Sun S."/>
            <person name="Heitman J."/>
            <person name="Coelho M.A."/>
        </authorList>
    </citation>
    <scope>NUCLEOTIDE SEQUENCE</scope>
    <source>
        <strain evidence="2">CBS 7841</strain>
    </source>
</reference>
<reference evidence="2" key="3">
    <citation type="submission" date="2024-01" db="EMBL/GenBank/DDBJ databases">
        <authorList>
            <person name="Coelho M.A."/>
            <person name="David-Palma M."/>
            <person name="Shea T."/>
            <person name="Sun S."/>
            <person name="Cuomo C.A."/>
            <person name="Heitman J."/>
        </authorList>
    </citation>
    <scope>NUCLEOTIDE SEQUENCE</scope>
    <source>
        <strain evidence="2">CBS 7841</strain>
    </source>
</reference>
<dbReference type="SUPFAM" id="SSF49777">
    <property type="entry name" value="PEBP-like"/>
    <property type="match status" value="1"/>
</dbReference>
<dbReference type="EMBL" id="CP143790">
    <property type="protein sequence ID" value="WVN90092.1"/>
    <property type="molecule type" value="Genomic_DNA"/>
</dbReference>
<feature type="signal peptide" evidence="1">
    <location>
        <begin position="1"/>
        <end position="16"/>
    </location>
</feature>
<organism evidence="2 3">
    <name type="scientific">Cryptococcus depauperatus CBS 7841</name>
    <dbReference type="NCBI Taxonomy" id="1295531"/>
    <lineage>
        <taxon>Eukaryota</taxon>
        <taxon>Fungi</taxon>
        <taxon>Dikarya</taxon>
        <taxon>Basidiomycota</taxon>
        <taxon>Agaricomycotina</taxon>
        <taxon>Tremellomycetes</taxon>
        <taxon>Tremellales</taxon>
        <taxon>Cryptococcaceae</taxon>
        <taxon>Cryptococcus</taxon>
    </lineage>
</organism>
<dbReference type="Proteomes" id="UP000094043">
    <property type="component" value="Chromosome 7"/>
</dbReference>
<sequence length="125" mass="12764">MFALFSILALLASALAQTTPNGSASAVDIEGLKANFEHLSVSPSSNATIASSTLYTVIMVDADIVGTDESKTPQTRHWLVNSATFSAGSTAPYAVNWTGSTSITNYAGPGPESGSGPHRGAANAF</sequence>
<dbReference type="InterPro" id="IPR036610">
    <property type="entry name" value="PEBP-like_sf"/>
</dbReference>
<dbReference type="Gene3D" id="3.90.280.10">
    <property type="entry name" value="PEBP-like"/>
    <property type="match status" value="1"/>
</dbReference>
<gene>
    <name evidence="2" type="ORF">L203_105327</name>
</gene>
<evidence type="ECO:0000313" key="2">
    <source>
        <dbReference type="EMBL" id="WVN90092.1"/>
    </source>
</evidence>
<evidence type="ECO:0000256" key="1">
    <source>
        <dbReference type="SAM" id="SignalP"/>
    </source>
</evidence>
<dbReference type="InterPro" id="IPR008914">
    <property type="entry name" value="PEBP"/>
</dbReference>
<dbReference type="KEGG" id="cdep:91089536"/>
<feature type="chain" id="PRO_5042605002" evidence="1">
    <location>
        <begin position="17"/>
        <end position="125"/>
    </location>
</feature>
<protein>
    <submittedName>
        <fullName evidence="2">Uncharacterized protein</fullName>
    </submittedName>
</protein>
<dbReference type="GeneID" id="91089536"/>
<dbReference type="Pfam" id="PF01161">
    <property type="entry name" value="PBP"/>
    <property type="match status" value="1"/>
</dbReference>
<name>A0AAJ8M3U8_9TREE</name>